<dbReference type="AlphaFoldDB" id="I4EQG5"/>
<reference evidence="2 3" key="1">
    <citation type="journal article" date="2012" name="J. Bacteriol.">
        <title>Genome Sequence of Radiation-Resistant Modestobacter marinus Strain BC501, a Representative Actinobacterium That Thrives on Calcareous Stone Surfaces.</title>
        <authorList>
            <person name="Normand P."/>
            <person name="Gury J."/>
            <person name="Pujic P."/>
            <person name="Chouaia B."/>
            <person name="Crotti E."/>
            <person name="Brusetti L."/>
            <person name="Daffonchio D."/>
            <person name="Vacherie B."/>
            <person name="Barbe V."/>
            <person name="Medigue C."/>
            <person name="Calteau A."/>
            <person name="Ghodhbane-Gtari F."/>
            <person name="Essoussi I."/>
            <person name="Nouioui I."/>
            <person name="Abbassi-Ghozzi I."/>
            <person name="Gtari M."/>
        </authorList>
    </citation>
    <scope>NUCLEOTIDE SEQUENCE [LARGE SCALE GENOMIC DNA]</scope>
    <source>
        <strain evidence="3">BC 501</strain>
    </source>
</reference>
<dbReference type="EMBL" id="FO203431">
    <property type="protein sequence ID" value="CCH85628.1"/>
    <property type="molecule type" value="Genomic_DNA"/>
</dbReference>
<evidence type="ECO:0000313" key="2">
    <source>
        <dbReference type="EMBL" id="CCH85628.1"/>
    </source>
</evidence>
<keyword evidence="3" id="KW-1185">Reference proteome</keyword>
<dbReference type="Gene3D" id="3.90.1150.200">
    <property type="match status" value="1"/>
</dbReference>
<dbReference type="Pfam" id="PF08818">
    <property type="entry name" value="DUF1801"/>
    <property type="match status" value="1"/>
</dbReference>
<proteinExistence type="predicted"/>
<dbReference type="KEGG" id="mmar:MODMU_0156"/>
<protein>
    <recommendedName>
        <fullName evidence="1">YdhG-like domain-containing protein</fullName>
    </recommendedName>
</protein>
<accession>I4EQG5</accession>
<feature type="domain" description="YdhG-like" evidence="1">
    <location>
        <begin position="17"/>
        <end position="105"/>
    </location>
</feature>
<sequence length="116" mass="12773">MAATVAEYLTGLPDDVRGRLEEVRRVVHEVVPDAGETISYAMPTFTLDRQPLLHVAAWKRHLGLYPLPALDPELAALVAPWRGAKDAMQLPYALPLPRDLVARVVGVLVEQRRAGS</sequence>
<dbReference type="OrthoDB" id="3236524at2"/>
<organism evidence="2 3">
    <name type="scientific">Modestobacter italicus (strain DSM 44449 / CECT 9708 / BC 501)</name>
    <dbReference type="NCBI Taxonomy" id="2732864"/>
    <lineage>
        <taxon>Bacteria</taxon>
        <taxon>Bacillati</taxon>
        <taxon>Actinomycetota</taxon>
        <taxon>Actinomycetes</taxon>
        <taxon>Geodermatophilales</taxon>
        <taxon>Geodermatophilaceae</taxon>
        <taxon>Modestobacter</taxon>
    </lineage>
</organism>
<name>I4EQG5_MODI5</name>
<dbReference type="eggNOG" id="COG5646">
    <property type="taxonomic scope" value="Bacteria"/>
</dbReference>
<dbReference type="SUPFAM" id="SSF159888">
    <property type="entry name" value="YdhG-like"/>
    <property type="match status" value="1"/>
</dbReference>
<dbReference type="Proteomes" id="UP000006461">
    <property type="component" value="Chromosome"/>
</dbReference>
<dbReference type="InterPro" id="IPR014922">
    <property type="entry name" value="YdhG-like"/>
</dbReference>
<dbReference type="PATRIC" id="fig|477641.3.peg.156"/>
<dbReference type="HOGENOM" id="CLU_128703_3_0_11"/>
<evidence type="ECO:0000313" key="3">
    <source>
        <dbReference type="Proteomes" id="UP000006461"/>
    </source>
</evidence>
<gene>
    <name evidence="2" type="ordered locus">MODMU_0156</name>
</gene>
<dbReference type="STRING" id="477641.MODMU_0156"/>
<evidence type="ECO:0000259" key="1">
    <source>
        <dbReference type="Pfam" id="PF08818"/>
    </source>
</evidence>
<dbReference type="OMA" id="HIGFYPA"/>